<feature type="region of interest" description="Disordered" evidence="1">
    <location>
        <begin position="1"/>
        <end position="101"/>
    </location>
</feature>
<gene>
    <name evidence="2" type="ORF">CAS74_000231</name>
</gene>
<evidence type="ECO:0000313" key="2">
    <source>
        <dbReference type="EMBL" id="OUT23860.1"/>
    </source>
</evidence>
<organism evidence="2 3">
    <name type="scientific">Pichia kudriavzevii</name>
    <name type="common">Yeast</name>
    <name type="synonym">Issatchenkia orientalis</name>
    <dbReference type="NCBI Taxonomy" id="4909"/>
    <lineage>
        <taxon>Eukaryota</taxon>
        <taxon>Fungi</taxon>
        <taxon>Dikarya</taxon>
        <taxon>Ascomycota</taxon>
        <taxon>Saccharomycotina</taxon>
        <taxon>Pichiomycetes</taxon>
        <taxon>Pichiales</taxon>
        <taxon>Pichiaceae</taxon>
        <taxon>Pichia</taxon>
    </lineage>
</organism>
<proteinExistence type="predicted"/>
<dbReference type="Proteomes" id="UP000195871">
    <property type="component" value="Unassembled WGS sequence"/>
</dbReference>
<dbReference type="VEuPathDB" id="FungiDB:C5L36_0C02260"/>
<protein>
    <submittedName>
        <fullName evidence="2">Uncharacterized protein</fullName>
    </submittedName>
</protein>
<name>A0A1Z8JTI0_PICKU</name>
<evidence type="ECO:0000256" key="1">
    <source>
        <dbReference type="SAM" id="MobiDB-lite"/>
    </source>
</evidence>
<reference evidence="2 3" key="1">
    <citation type="submission" date="2017-05" db="EMBL/GenBank/DDBJ databases">
        <title>The Genome Sequence of Candida krusei Ckrusei653.</title>
        <authorList>
            <person name="Cuomo C."/>
            <person name="Forche A."/>
            <person name="Young S."/>
            <person name="Abouelleil A."/>
            <person name="Cao P."/>
            <person name="Chapman S."/>
            <person name="Cusick C."/>
            <person name="Shea T."/>
            <person name="Nusbaum C."/>
            <person name="Birren B."/>
        </authorList>
    </citation>
    <scope>NUCLEOTIDE SEQUENCE [LARGE SCALE GENOMIC DNA]</scope>
    <source>
        <strain evidence="2 3">Ckrusei653</strain>
    </source>
</reference>
<dbReference type="AlphaFoldDB" id="A0A1Z8JTI0"/>
<comment type="caution">
    <text evidence="2">The sequence shown here is derived from an EMBL/GenBank/DDBJ whole genome shotgun (WGS) entry which is preliminary data.</text>
</comment>
<feature type="compositionally biased region" description="Basic and acidic residues" evidence="1">
    <location>
        <begin position="62"/>
        <end position="92"/>
    </location>
</feature>
<sequence length="334" mass="38072">MAVTRSQANPRKFKSIKVNNSAFEINDASKQKKSVKTTKSSNIKAASKDDTNTSKSTPCKTSDNHRKNEKSDTKRKPNDVDNKDESKCGSEHKGKRIPAYKIEQLQRLQKLVDMSSVAKPKGPITSRDSLKSSKMTQNLKLKLNQDNKSRISNVTNYDPVRKKYLDGKLDHAELDKVRERYVKIRKFKDVKAPKLHQDELLQRVLNEISEDNKRLKYWTSHNPQLDLETFLGDEYVLNESKLGYLGVDASQRESLLEQKSAGQGIGASLDGGETNVRYKRIDIKKEEESSDLKNLLNALDTMKDVEMVDENSVFDGLELEDFTVIKKYPFAKKV</sequence>
<evidence type="ECO:0000313" key="3">
    <source>
        <dbReference type="Proteomes" id="UP000195871"/>
    </source>
</evidence>
<dbReference type="EMBL" id="NHMM01000001">
    <property type="protein sequence ID" value="OUT23860.1"/>
    <property type="molecule type" value="Genomic_DNA"/>
</dbReference>
<accession>A0A1Z8JTI0</accession>